<feature type="region of interest" description="Disordered" evidence="1">
    <location>
        <begin position="528"/>
        <end position="572"/>
    </location>
</feature>
<dbReference type="EMBL" id="JAEHOD010000010">
    <property type="protein sequence ID" value="KAG2450794.1"/>
    <property type="molecule type" value="Genomic_DNA"/>
</dbReference>
<feature type="region of interest" description="Disordered" evidence="1">
    <location>
        <begin position="952"/>
        <end position="981"/>
    </location>
</feature>
<evidence type="ECO:0000256" key="1">
    <source>
        <dbReference type="SAM" id="MobiDB-lite"/>
    </source>
</evidence>
<protein>
    <submittedName>
        <fullName evidence="2">Uncharacterized protein</fullName>
    </submittedName>
</protein>
<organism evidence="2 3">
    <name type="scientific">Chlamydomonas schloesseri</name>
    <dbReference type="NCBI Taxonomy" id="2026947"/>
    <lineage>
        <taxon>Eukaryota</taxon>
        <taxon>Viridiplantae</taxon>
        <taxon>Chlorophyta</taxon>
        <taxon>core chlorophytes</taxon>
        <taxon>Chlorophyceae</taxon>
        <taxon>CS clade</taxon>
        <taxon>Chlamydomonadales</taxon>
        <taxon>Chlamydomonadaceae</taxon>
        <taxon>Chlamydomonas</taxon>
    </lineage>
</organism>
<reference evidence="2" key="1">
    <citation type="journal article" date="2020" name="bioRxiv">
        <title>Comparative genomics of Chlamydomonas.</title>
        <authorList>
            <person name="Craig R.J."/>
            <person name="Hasan A.R."/>
            <person name="Ness R.W."/>
            <person name="Keightley P.D."/>
        </authorList>
    </citation>
    <scope>NUCLEOTIDE SEQUENCE</scope>
    <source>
        <strain evidence="2">CCAP 11/173</strain>
    </source>
</reference>
<feature type="compositionally biased region" description="Low complexity" evidence="1">
    <location>
        <begin position="528"/>
        <end position="538"/>
    </location>
</feature>
<dbReference type="AlphaFoldDB" id="A0A835WN01"/>
<name>A0A835WN01_9CHLO</name>
<feature type="compositionally biased region" description="Low complexity" evidence="1">
    <location>
        <begin position="550"/>
        <end position="563"/>
    </location>
</feature>
<dbReference type="Proteomes" id="UP000613740">
    <property type="component" value="Unassembled WGS sequence"/>
</dbReference>
<evidence type="ECO:0000313" key="3">
    <source>
        <dbReference type="Proteomes" id="UP000613740"/>
    </source>
</evidence>
<feature type="region of interest" description="Disordered" evidence="1">
    <location>
        <begin position="229"/>
        <end position="251"/>
    </location>
</feature>
<feature type="region of interest" description="Disordered" evidence="1">
    <location>
        <begin position="1069"/>
        <end position="1117"/>
    </location>
</feature>
<keyword evidence="3" id="KW-1185">Reference proteome</keyword>
<gene>
    <name evidence="2" type="ORF">HYH02_004631</name>
</gene>
<feature type="compositionally biased region" description="Basic and acidic residues" evidence="1">
    <location>
        <begin position="229"/>
        <end position="239"/>
    </location>
</feature>
<proteinExistence type="predicted"/>
<sequence length="1117" mass="114786">MSRLQWRTGPSGGAAPSGFAVRASGTSGPAAADPDPPTGTEEEAAPEAPAGAQQRQQWAEGFCRAAAATFPEALAAAAEPPRPPPLSDLPEEEVIAGDAIPPLLDWVPSAAMRPVAVQSILERHSGPELRQLVAAAARLALAEHEAAEAAAAAAGAAVGPDPISRLCVTSAHLALAALATGASTAGAAPDGSAAADGCAAAVLGALHHSVGLPLPRCAELLAARAAEERQRDVERRQQDEEASGSSSSSSIFSSPALHFLFQSYRWAAFTGCDMVQPCHLLWALAADPRVGYSSLRTDPLDSRVLPAVEWAPPLVGLLEAAAEALLSPAAVYDQLCDHVWRHVKAARRARNAARLPRTRAVQPAASSPTPAAKAFAAEDFDDTAAAAVVHQHLAAQLLDDTQLLPESIADLGALLSACRLAGVVPGRQLLLRAWCQLDAALSFYFAAPQVRCRAAHEIDSHSALHLTSEGGPVLPLEQGQGSLSSRQVQQALLAVADLRSQDRSWAEPFLEGAVSLQARAAAAAAKAAAQGAGSTTSKAKARKGSGGRRGQQLQQQQQQQQNEKQADQGQHEAAALQEVAAQGVLLACLLAEAGAHDCVDDDCFRGTADDGSPAQTVAAAQRLLREALPLPRRTRLLLTICAGELGQSARQRGKRKAQLQKKLLRAPLVAALAASMEPDSASIHAGPNTQRAVADACRLAGQAVPERWVHALLAYSSATPGGLSGRKQLPAALAAVLEAGASGARERPAARGAVGGARRRSSMSWGSSGSSSSSITGSSSGAYPDHALLDRLAALVVSHAVDSSASLSWVFDSLDTLHVWADAGSSTAAEGSSAEPWSVSPAALYVLATSIQEAAASGLLCAREALESLVRLRAWAAANTPDAAGASDSGSASIGASNTGWQQLGPALLGSLAEAVVARAVSGRLPLLQALKQLRELDEWAAAAAAAAAATDASGTTPRDVSGSGSGSGSDRTDSSGAAPRWQLDPAMLGRLAAQLQAEAVERRLDCATALEALQRLMALAAACVQPQAGGAAIRAPALHVLGVLAASPKGHHQAALLLQLMQGLQALQPPQPAAGTPQQRPGGTRSRQLLPSQRERELRMLGLQLQASPPESQQGQ</sequence>
<comment type="caution">
    <text evidence="2">The sequence shown here is derived from an EMBL/GenBank/DDBJ whole genome shotgun (WGS) entry which is preliminary data.</text>
</comment>
<feature type="compositionally biased region" description="Low complexity" evidence="1">
    <location>
        <begin position="1069"/>
        <end position="1084"/>
    </location>
</feature>
<feature type="region of interest" description="Disordered" evidence="1">
    <location>
        <begin position="745"/>
        <end position="777"/>
    </location>
</feature>
<feature type="compositionally biased region" description="Polar residues" evidence="1">
    <location>
        <begin position="1106"/>
        <end position="1117"/>
    </location>
</feature>
<accession>A0A835WN01</accession>
<evidence type="ECO:0000313" key="2">
    <source>
        <dbReference type="EMBL" id="KAG2450794.1"/>
    </source>
</evidence>
<feature type="compositionally biased region" description="Low complexity" evidence="1">
    <location>
        <begin position="762"/>
        <end position="777"/>
    </location>
</feature>
<feature type="region of interest" description="Disordered" evidence="1">
    <location>
        <begin position="1"/>
        <end position="62"/>
    </location>
</feature>